<dbReference type="EMBL" id="JASJOT010000011">
    <property type="protein sequence ID" value="MDJ1494860.1"/>
    <property type="molecule type" value="Genomic_DNA"/>
</dbReference>
<keyword evidence="3 5" id="KW-1133">Transmembrane helix</keyword>
<dbReference type="InterPro" id="IPR007016">
    <property type="entry name" value="O-antigen_ligase-rel_domated"/>
</dbReference>
<evidence type="ECO:0000313" key="7">
    <source>
        <dbReference type="EMBL" id="MDJ1494860.1"/>
    </source>
</evidence>
<feature type="transmembrane region" description="Helical" evidence="5">
    <location>
        <begin position="242"/>
        <end position="260"/>
    </location>
</feature>
<feature type="transmembrane region" description="Helical" evidence="5">
    <location>
        <begin position="352"/>
        <end position="373"/>
    </location>
</feature>
<evidence type="ECO:0000256" key="2">
    <source>
        <dbReference type="ARBA" id="ARBA00022692"/>
    </source>
</evidence>
<evidence type="ECO:0000256" key="3">
    <source>
        <dbReference type="ARBA" id="ARBA00022989"/>
    </source>
</evidence>
<keyword evidence="4 5" id="KW-0472">Membrane</keyword>
<feature type="transmembrane region" description="Helical" evidence="5">
    <location>
        <begin position="90"/>
        <end position="106"/>
    </location>
</feature>
<feature type="transmembrane region" description="Helical" evidence="5">
    <location>
        <begin position="192"/>
        <end position="208"/>
    </location>
</feature>
<comment type="subcellular location">
    <subcellularLocation>
        <location evidence="1">Membrane</location>
        <topology evidence="1">Multi-pass membrane protein</topology>
    </subcellularLocation>
</comment>
<feature type="transmembrane region" description="Helical" evidence="5">
    <location>
        <begin position="159"/>
        <end position="180"/>
    </location>
</feature>
<keyword evidence="8" id="KW-1185">Reference proteome</keyword>
<keyword evidence="7" id="KW-0436">Ligase</keyword>
<name>A0ABT7CME8_9BACT</name>
<keyword evidence="2 5" id="KW-0812">Transmembrane</keyword>
<feature type="transmembrane region" description="Helical" evidence="5">
    <location>
        <begin position="59"/>
        <end position="78"/>
    </location>
</feature>
<evidence type="ECO:0000256" key="4">
    <source>
        <dbReference type="ARBA" id="ARBA00023136"/>
    </source>
</evidence>
<feature type="transmembrane region" description="Helical" evidence="5">
    <location>
        <begin position="405"/>
        <end position="421"/>
    </location>
</feature>
<feature type="transmembrane region" description="Helical" evidence="5">
    <location>
        <begin position="113"/>
        <end position="139"/>
    </location>
</feature>
<dbReference type="Proteomes" id="UP001228581">
    <property type="component" value="Unassembled WGS sequence"/>
</dbReference>
<dbReference type="PANTHER" id="PTHR37422:SF13">
    <property type="entry name" value="LIPOPOLYSACCHARIDE BIOSYNTHESIS PROTEIN PA4999-RELATED"/>
    <property type="match status" value="1"/>
</dbReference>
<accession>A0ABT7CME8</accession>
<comment type="caution">
    <text evidence="7">The sequence shown here is derived from an EMBL/GenBank/DDBJ whole genome shotgun (WGS) entry which is preliminary data.</text>
</comment>
<gene>
    <name evidence="7" type="ORF">QNI19_18115</name>
</gene>
<evidence type="ECO:0000313" key="8">
    <source>
        <dbReference type="Proteomes" id="UP001228581"/>
    </source>
</evidence>
<proteinExistence type="predicted"/>
<evidence type="ECO:0000256" key="1">
    <source>
        <dbReference type="ARBA" id="ARBA00004141"/>
    </source>
</evidence>
<protein>
    <submittedName>
        <fullName evidence="7">O-antigen ligase family protein</fullName>
    </submittedName>
</protein>
<evidence type="ECO:0000256" key="5">
    <source>
        <dbReference type="SAM" id="Phobius"/>
    </source>
</evidence>
<evidence type="ECO:0000259" key="6">
    <source>
        <dbReference type="Pfam" id="PF04932"/>
    </source>
</evidence>
<sequence length="435" mass="49799">MNEVKYNKLYFYILSIIAITLCYPKINAINNISIIILGIIWIAEGKWREKKLRLIQSPIILLVVSFFLLHVISLLYSHNITKGLQTLVDYIPLLLFPLVLGSISCLKKGDIYTIVSLFIASCFVATFICVLTAVKISLWDNLQTDDHWFYDLFTRPIELNSIYFSFFLGFCILCLGAYLFENIGKLSLLKRTGLFLLIIYFLGVMLLLTSRTTLIATLLLGAINCLLYLIKTEGRNMKALGSLMIAPILVVILISQSSFLTQRFSDIKNLNTSAVTENLHSRQKLNLPWSSSSAIRVAIWESSLSVIENNFFTGVGIGDTQEELVKMYYKNNYVFENGYQGHNAHNQFLQTMMTSGIVGVLLLLGIFMVGFFLAWRQKNYFYMTFILYIFLNCLTEALLQRQKGIVFFGIMSNLLFFYFFTKQEVKTKSKMAVYS</sequence>
<dbReference type="InterPro" id="IPR051533">
    <property type="entry name" value="WaaL-like"/>
</dbReference>
<dbReference type="GO" id="GO:0016874">
    <property type="term" value="F:ligase activity"/>
    <property type="evidence" value="ECO:0007669"/>
    <property type="project" value="UniProtKB-KW"/>
</dbReference>
<organism evidence="7 8">
    <name type="scientific">Xanthocytophaga flava</name>
    <dbReference type="NCBI Taxonomy" id="3048013"/>
    <lineage>
        <taxon>Bacteria</taxon>
        <taxon>Pseudomonadati</taxon>
        <taxon>Bacteroidota</taxon>
        <taxon>Cytophagia</taxon>
        <taxon>Cytophagales</taxon>
        <taxon>Rhodocytophagaceae</taxon>
        <taxon>Xanthocytophaga</taxon>
    </lineage>
</organism>
<dbReference type="Pfam" id="PF04932">
    <property type="entry name" value="Wzy_C"/>
    <property type="match status" value="1"/>
</dbReference>
<reference evidence="7 8" key="1">
    <citation type="submission" date="2023-05" db="EMBL/GenBank/DDBJ databases">
        <authorList>
            <person name="Zhang X."/>
        </authorList>
    </citation>
    <scope>NUCLEOTIDE SEQUENCE [LARGE SCALE GENOMIC DNA]</scope>
    <source>
        <strain evidence="7 8">DM2B3-1</strain>
    </source>
</reference>
<dbReference type="RefSeq" id="WP_314031006.1">
    <property type="nucleotide sequence ID" value="NZ_JASJOR010000003.1"/>
</dbReference>
<feature type="transmembrane region" description="Helical" evidence="5">
    <location>
        <begin position="380"/>
        <end position="399"/>
    </location>
</feature>
<feature type="transmembrane region" description="Helical" evidence="5">
    <location>
        <begin position="9"/>
        <end position="26"/>
    </location>
</feature>
<feature type="domain" description="O-antigen ligase-related" evidence="6">
    <location>
        <begin position="197"/>
        <end position="364"/>
    </location>
</feature>
<feature type="transmembrane region" description="Helical" evidence="5">
    <location>
        <begin position="214"/>
        <end position="230"/>
    </location>
</feature>
<dbReference type="PANTHER" id="PTHR37422">
    <property type="entry name" value="TEICHURONIC ACID BIOSYNTHESIS PROTEIN TUAE"/>
    <property type="match status" value="1"/>
</dbReference>